<dbReference type="Proteomes" id="UP001227268">
    <property type="component" value="Unassembled WGS sequence"/>
</dbReference>
<organism evidence="1 2">
    <name type="scientific">Naganishia friedmannii</name>
    <dbReference type="NCBI Taxonomy" id="89922"/>
    <lineage>
        <taxon>Eukaryota</taxon>
        <taxon>Fungi</taxon>
        <taxon>Dikarya</taxon>
        <taxon>Basidiomycota</taxon>
        <taxon>Agaricomycotina</taxon>
        <taxon>Tremellomycetes</taxon>
        <taxon>Filobasidiales</taxon>
        <taxon>Filobasidiaceae</taxon>
        <taxon>Naganishia</taxon>
    </lineage>
</organism>
<reference evidence="1" key="1">
    <citation type="submission" date="2023-04" db="EMBL/GenBank/DDBJ databases">
        <title>Draft Genome sequencing of Naganishia species isolated from polar environments using Oxford Nanopore Technology.</title>
        <authorList>
            <person name="Leo P."/>
            <person name="Venkateswaran K."/>
        </authorList>
    </citation>
    <scope>NUCLEOTIDE SEQUENCE</scope>
    <source>
        <strain evidence="1">MNA-CCFEE 5423</strain>
    </source>
</reference>
<gene>
    <name evidence="1" type="ORF">QFC21_005222</name>
</gene>
<dbReference type="EMBL" id="JASBWT010000019">
    <property type="protein sequence ID" value="KAJ9096400.1"/>
    <property type="molecule type" value="Genomic_DNA"/>
</dbReference>
<sequence>MPGQQSYTRGPAPSAHTQRYTTSGHPTGQVDSQSSTVGPIYHNSGYQPTSQDIDAWMTQQAAASGDQQAGMDQMQYSSYVDGSRALPQHGVAYQPIQQVSNSNGHVQHHATSDLNMVGHQGVKPESKPPSAHPTAGMPQGYSRSAFPQPTYNGHLAYPTNDYQNAQMAHQPFVTAESLSNLTAADLSAFEYVFNVDPGWAANIAPSQMTSSHHQVSDAVDDAFQIRNYPVWQDGQVGGHGLPMSEAAAMTNGYLAETRTTEHGAQQPVWQVADPSMPHVKLAYQDHAHTPPVHARNAQTSSLELKQSQPESNANGNSVNHSTANALQVNTGGTSQIFNNDISQGQYWDSNAYQTGCISEQDLPQHPISQQTQPHSLSRGTHQQQSNSSLAAQDSISATSIGPTYDSTSNTGWQAQQKTLQQPQMVQSAPRTLDAAQQGLPDTTPYHHTLQQTRYSNQSMLKGMNAATSSMPQFRAYVMPMQEESPNMVWHSAMPGSAGYLKHSAITNHFGDLSLNVGELASSAAIVRNLQQYMSTASRYALGERKVVIHTPRVGQKSYGTEKRLVIFCLSISALFSLTDWGLLSRFLCPPPTACIIGLPWWQTEEDGKLRSPTINISLTGENPVPASMPCWTTIQNKLHEDSPKLRLTAQDPPFLGRVSNKSLHISDGTEPREDKKPRIVKAVMAIHIRDNIGQPGSEIGFFDSREIKIVSKPSKKRSSARTSELFLQHGTLITLFNRIKAQTSTTKFLAISSNLRQLLGSDGRPLPLSPNTATSENGFVADQNSWDPFTIWLVDPNKPQAIPETSPTPDAFFPPPSDAITMQNPGVAPIICFNNTVRLQCRATGLITPVMVIRKVDGPQTVQAFEGTRKENELSKCPVNELPGDPVCQLHKIAFELYASPVAPHSPVYGVDLRSPGSWLSCEQEGIAFRPGISARTWMSAPSTPPSRNSLHLSSSLPPSPGNHMSSLQPMTPRSVTSSNLPSAPESPVGMYSPSFVMSSQASSTDYFATRRQHNSGSSTPYVVNSPLLRPNEDPTENNGPGPYRRRRTSSGASLASIRTGQLSTPLMRPPPPRKRGSQQSIHGAERKENEHDALLWTIDISESATWTIVGAETKTYTFWIPPDVKTPSCPVTPFPMLNKYIPPGVAAETGSHLDKRYPGQFTSLVDAPLATFYGSGLAKKPDGEPLQIVYYGTQPAKHNEVRCTEVMNASIPESQGLQQSHEPTPIFLIKANGECIYPTPLTWKE</sequence>
<keyword evidence="2" id="KW-1185">Reference proteome</keyword>
<accession>A0ACC2VAM6</accession>
<evidence type="ECO:0000313" key="2">
    <source>
        <dbReference type="Proteomes" id="UP001227268"/>
    </source>
</evidence>
<protein>
    <submittedName>
        <fullName evidence="1">Uncharacterized protein</fullName>
    </submittedName>
</protein>
<evidence type="ECO:0000313" key="1">
    <source>
        <dbReference type="EMBL" id="KAJ9096400.1"/>
    </source>
</evidence>
<name>A0ACC2VAM6_9TREE</name>
<proteinExistence type="predicted"/>
<comment type="caution">
    <text evidence="1">The sequence shown here is derived from an EMBL/GenBank/DDBJ whole genome shotgun (WGS) entry which is preliminary data.</text>
</comment>